<name>A0ABD2QHI0_9PLAT</name>
<accession>A0ABD2QHI0</accession>
<sequence length="323" mass="35807">MQTIRRMETSIGKLYKEKQIRGFCHLYSGQEAVCIGLEALTQPGDAIITAYRCHGFTYTRGQTPYSIIAELCGKKTGCSKGIGGSMHMYGENFYGGNGIVGAQVPLGAGVALAMKYKNQKNLCLTLYGDGAANQGQVFEAFNMAKLWSLPCVFICENNKYGMGTAVERASANTAYYTRGDYIPGIWIDGMDVLTVREAMRFVSEWCRGGNGPIVLETETYRYHGHSMSDPGTSYRTRDEVQSMRKDHDPISQFTKKIVDAGLVTADQLKDIDINVKKSIDECIEKLQNDPEPDASAGYRNVYSKLPENFIIRGTDVTSWHTPN</sequence>
<dbReference type="EMBL" id="JBJKFK010000276">
    <property type="protein sequence ID" value="KAL3318191.1"/>
    <property type="molecule type" value="Genomic_DNA"/>
</dbReference>
<dbReference type="FunFam" id="3.40.50.970:FF:000013">
    <property type="entry name" value="Pyruvate dehydrogenase E1 component subunit alpha"/>
    <property type="match status" value="1"/>
</dbReference>
<dbReference type="CDD" id="cd02000">
    <property type="entry name" value="TPP_E1_PDC_ADC_BCADC"/>
    <property type="match status" value="1"/>
</dbReference>
<evidence type="ECO:0000256" key="1">
    <source>
        <dbReference type="ARBA" id="ARBA00001964"/>
    </source>
</evidence>
<gene>
    <name evidence="9" type="primary">PDHA1</name>
    <name evidence="9" type="ORF">Ciccas_003140</name>
</gene>
<dbReference type="InterPro" id="IPR029061">
    <property type="entry name" value="THDP-binding"/>
</dbReference>
<dbReference type="InterPro" id="IPR017597">
    <property type="entry name" value="Pyrv_DH_E1_asu_subgrp-y"/>
</dbReference>
<organism evidence="9 10">
    <name type="scientific">Cichlidogyrus casuarinus</name>
    <dbReference type="NCBI Taxonomy" id="1844966"/>
    <lineage>
        <taxon>Eukaryota</taxon>
        <taxon>Metazoa</taxon>
        <taxon>Spiralia</taxon>
        <taxon>Lophotrochozoa</taxon>
        <taxon>Platyhelminthes</taxon>
        <taxon>Monogenea</taxon>
        <taxon>Monopisthocotylea</taxon>
        <taxon>Dactylogyridea</taxon>
        <taxon>Ancyrocephalidae</taxon>
        <taxon>Cichlidogyrus</taxon>
    </lineage>
</organism>
<dbReference type="PANTHER" id="PTHR11516">
    <property type="entry name" value="PYRUVATE DEHYDROGENASE E1 COMPONENT, ALPHA SUBUNIT BACTERIAL AND ORGANELLAR"/>
    <property type="match status" value="1"/>
</dbReference>
<evidence type="ECO:0000256" key="7">
    <source>
        <dbReference type="RuleBase" id="RU361139"/>
    </source>
</evidence>
<dbReference type="Gene3D" id="3.40.50.970">
    <property type="match status" value="1"/>
</dbReference>
<feature type="domain" description="Dehydrogenase E1 component" evidence="8">
    <location>
        <begin position="1"/>
        <end position="294"/>
    </location>
</feature>
<evidence type="ECO:0000256" key="5">
    <source>
        <dbReference type="ARBA" id="ARBA00023317"/>
    </source>
</evidence>
<dbReference type="NCBIfam" id="TIGR03182">
    <property type="entry name" value="PDH_E1_alph_y"/>
    <property type="match status" value="1"/>
</dbReference>
<keyword evidence="10" id="KW-1185">Reference proteome</keyword>
<evidence type="ECO:0000256" key="4">
    <source>
        <dbReference type="ARBA" id="ARBA00023052"/>
    </source>
</evidence>
<dbReference type="InterPro" id="IPR050642">
    <property type="entry name" value="PDH_E1_Alpha_Subunit"/>
</dbReference>
<dbReference type="InterPro" id="IPR001017">
    <property type="entry name" value="DH_E1"/>
</dbReference>
<dbReference type="SUPFAM" id="SSF52518">
    <property type="entry name" value="Thiamin diphosphate-binding fold (THDP-binding)"/>
    <property type="match status" value="1"/>
</dbReference>
<comment type="catalytic activity">
    <reaction evidence="6 7">
        <text>N(6)-[(R)-lipoyl]-L-lysyl-[protein] + pyruvate + H(+) = N(6)-[(R)-S(8)-acetyldihydrolipoyl]-L-lysyl-[protein] + CO2</text>
        <dbReference type="Rhea" id="RHEA:19189"/>
        <dbReference type="Rhea" id="RHEA-COMP:10474"/>
        <dbReference type="Rhea" id="RHEA-COMP:10478"/>
        <dbReference type="ChEBI" id="CHEBI:15361"/>
        <dbReference type="ChEBI" id="CHEBI:15378"/>
        <dbReference type="ChEBI" id="CHEBI:16526"/>
        <dbReference type="ChEBI" id="CHEBI:83099"/>
        <dbReference type="ChEBI" id="CHEBI:83111"/>
        <dbReference type="EC" id="1.2.4.1"/>
    </reaction>
</comment>
<evidence type="ECO:0000313" key="10">
    <source>
        <dbReference type="Proteomes" id="UP001626550"/>
    </source>
</evidence>
<comment type="function">
    <text evidence="7">The pyruvate dehydrogenase complex catalyzes the overall conversion of pyruvate to acetyl-CoA and CO(2).</text>
</comment>
<comment type="caution">
    <text evidence="9">The sequence shown here is derived from an EMBL/GenBank/DDBJ whole genome shotgun (WGS) entry which is preliminary data.</text>
</comment>
<keyword evidence="4 7" id="KW-0786">Thiamine pyrophosphate</keyword>
<keyword evidence="5 7" id="KW-0670">Pyruvate</keyword>
<evidence type="ECO:0000313" key="9">
    <source>
        <dbReference type="EMBL" id="KAL3318191.1"/>
    </source>
</evidence>
<dbReference type="PANTHER" id="PTHR11516:SF60">
    <property type="entry name" value="PYRUVATE DEHYDROGENASE E1 COMPONENT SUBUNIT ALPHA"/>
    <property type="match status" value="1"/>
</dbReference>
<reference evidence="9 10" key="1">
    <citation type="submission" date="2024-11" db="EMBL/GenBank/DDBJ databases">
        <title>Adaptive evolution of stress response genes in parasites aligns with host niche diversity.</title>
        <authorList>
            <person name="Hahn C."/>
            <person name="Resl P."/>
        </authorList>
    </citation>
    <scope>NUCLEOTIDE SEQUENCE [LARGE SCALE GENOMIC DNA]</scope>
    <source>
        <strain evidence="9">EGGRZ-B1_66</strain>
        <tissue evidence="9">Body</tissue>
    </source>
</reference>
<evidence type="ECO:0000256" key="3">
    <source>
        <dbReference type="ARBA" id="ARBA00023002"/>
    </source>
</evidence>
<comment type="cofactor">
    <cofactor evidence="1 7">
        <name>thiamine diphosphate</name>
        <dbReference type="ChEBI" id="CHEBI:58937"/>
    </cofactor>
</comment>
<evidence type="ECO:0000256" key="2">
    <source>
        <dbReference type="ARBA" id="ARBA00022946"/>
    </source>
</evidence>
<dbReference type="EC" id="1.2.4.1" evidence="7"/>
<proteinExistence type="predicted"/>
<protein>
    <recommendedName>
        <fullName evidence="7">Pyruvate dehydrogenase E1 component subunit alpha</fullName>
        <ecNumber evidence="7">1.2.4.1</ecNumber>
    </recommendedName>
</protein>
<dbReference type="Pfam" id="PF00676">
    <property type="entry name" value="E1_dh"/>
    <property type="match status" value="1"/>
</dbReference>
<keyword evidence="3 7" id="KW-0560">Oxidoreductase</keyword>
<keyword evidence="2" id="KW-0809">Transit peptide</keyword>
<evidence type="ECO:0000259" key="8">
    <source>
        <dbReference type="Pfam" id="PF00676"/>
    </source>
</evidence>
<dbReference type="Proteomes" id="UP001626550">
    <property type="component" value="Unassembled WGS sequence"/>
</dbReference>
<evidence type="ECO:0000256" key="6">
    <source>
        <dbReference type="ARBA" id="ARBA00051231"/>
    </source>
</evidence>
<dbReference type="AlphaFoldDB" id="A0ABD2QHI0"/>
<dbReference type="GO" id="GO:0004739">
    <property type="term" value="F:pyruvate dehydrogenase (acetyl-transferring) activity"/>
    <property type="evidence" value="ECO:0007669"/>
    <property type="project" value="UniProtKB-UniRule"/>
</dbReference>